<evidence type="ECO:0000313" key="3">
    <source>
        <dbReference type="Proteomes" id="UP000053766"/>
    </source>
</evidence>
<dbReference type="STRING" id="29172.A0A0D8YA09"/>
<dbReference type="InterPro" id="IPR008040">
    <property type="entry name" value="Hydant_A_N"/>
</dbReference>
<dbReference type="EMBL" id="KN716159">
    <property type="protein sequence ID" value="KJH52804.1"/>
    <property type="molecule type" value="Genomic_DNA"/>
</dbReference>
<reference evidence="2 3" key="1">
    <citation type="submission" date="2013-11" db="EMBL/GenBank/DDBJ databases">
        <title>Draft genome of the bovine lungworm Dictyocaulus viviparus.</title>
        <authorList>
            <person name="Mitreva M."/>
        </authorList>
    </citation>
    <scope>NUCLEOTIDE SEQUENCE [LARGE SCALE GENOMIC DNA]</scope>
    <source>
        <strain evidence="2 3">HannoverDv2000</strain>
    </source>
</reference>
<dbReference type="InterPro" id="IPR045079">
    <property type="entry name" value="Oxoprolinase-like"/>
</dbReference>
<dbReference type="GO" id="GO:0017168">
    <property type="term" value="F:5-oxoprolinase (ATP-hydrolyzing) activity"/>
    <property type="evidence" value="ECO:0007669"/>
    <property type="project" value="TreeGrafter"/>
</dbReference>
<dbReference type="Proteomes" id="UP000053766">
    <property type="component" value="Unassembled WGS sequence"/>
</dbReference>
<dbReference type="GO" id="GO:0005829">
    <property type="term" value="C:cytosol"/>
    <property type="evidence" value="ECO:0007669"/>
    <property type="project" value="TreeGrafter"/>
</dbReference>
<keyword evidence="3" id="KW-1185">Reference proteome</keyword>
<name>A0A0D8YA09_DICVI</name>
<proteinExistence type="predicted"/>
<evidence type="ECO:0000313" key="2">
    <source>
        <dbReference type="EMBL" id="KJH52804.1"/>
    </source>
</evidence>
<evidence type="ECO:0000259" key="1">
    <source>
        <dbReference type="Pfam" id="PF05378"/>
    </source>
</evidence>
<organism evidence="2 3">
    <name type="scientific">Dictyocaulus viviparus</name>
    <name type="common">Bovine lungworm</name>
    <dbReference type="NCBI Taxonomy" id="29172"/>
    <lineage>
        <taxon>Eukaryota</taxon>
        <taxon>Metazoa</taxon>
        <taxon>Ecdysozoa</taxon>
        <taxon>Nematoda</taxon>
        <taxon>Chromadorea</taxon>
        <taxon>Rhabditida</taxon>
        <taxon>Rhabditina</taxon>
        <taxon>Rhabditomorpha</taxon>
        <taxon>Strongyloidea</taxon>
        <taxon>Metastrongylidae</taxon>
        <taxon>Dictyocaulus</taxon>
    </lineage>
</organism>
<feature type="domain" description="Hydantoinase/oxoprolinase N-terminal" evidence="1">
    <location>
        <begin position="13"/>
        <end position="80"/>
    </location>
</feature>
<sequence>MAVIVDNMNGYGFAIDRGGTFTDVCVFKPDGTTGVLKVHFILESSKLVMVLSEDPVNYNDAPTEAIRQILEQETKCSIPRGSPLPTGKPIKFI</sequence>
<protein>
    <recommendedName>
        <fullName evidence="1">Hydantoinase/oxoprolinase N-terminal domain-containing protein</fullName>
    </recommendedName>
</protein>
<dbReference type="AlphaFoldDB" id="A0A0D8YA09"/>
<dbReference type="Pfam" id="PF05378">
    <property type="entry name" value="Hydant_A_N"/>
    <property type="match status" value="1"/>
</dbReference>
<dbReference type="PANTHER" id="PTHR11365:SF2">
    <property type="entry name" value="5-OXOPROLINASE"/>
    <property type="match status" value="1"/>
</dbReference>
<dbReference type="GO" id="GO:0006749">
    <property type="term" value="P:glutathione metabolic process"/>
    <property type="evidence" value="ECO:0007669"/>
    <property type="project" value="TreeGrafter"/>
</dbReference>
<dbReference type="OrthoDB" id="3643at2759"/>
<dbReference type="PANTHER" id="PTHR11365">
    <property type="entry name" value="5-OXOPROLINASE RELATED"/>
    <property type="match status" value="1"/>
</dbReference>
<accession>A0A0D8YA09</accession>
<reference evidence="3" key="2">
    <citation type="journal article" date="2016" name="Sci. Rep.">
        <title>Dictyocaulus viviparus genome, variome and transcriptome elucidate lungworm biology and support future intervention.</title>
        <authorList>
            <person name="McNulty S.N."/>
            <person name="Strube C."/>
            <person name="Rosa B.A."/>
            <person name="Martin J.C."/>
            <person name="Tyagi R."/>
            <person name="Choi Y.J."/>
            <person name="Wang Q."/>
            <person name="Hallsworth Pepin K."/>
            <person name="Zhang X."/>
            <person name="Ozersky P."/>
            <person name="Wilson R.K."/>
            <person name="Sternberg P.W."/>
            <person name="Gasser R.B."/>
            <person name="Mitreva M."/>
        </authorList>
    </citation>
    <scope>NUCLEOTIDE SEQUENCE [LARGE SCALE GENOMIC DNA]</scope>
    <source>
        <strain evidence="3">HannoverDv2000</strain>
    </source>
</reference>
<gene>
    <name evidence="2" type="ORF">DICVIV_01011</name>
</gene>